<dbReference type="InterPro" id="IPR010997">
    <property type="entry name" value="HRDC-like_sf"/>
</dbReference>
<dbReference type="NCBIfam" id="TIGR00614">
    <property type="entry name" value="recQ_fam"/>
    <property type="match status" value="1"/>
</dbReference>
<comment type="catalytic activity">
    <reaction evidence="15">
        <text>Couples ATP hydrolysis with the unwinding of duplex DNA by translocating in the 3'-5' direction.</text>
        <dbReference type="EC" id="5.6.2.4"/>
    </reaction>
</comment>
<dbReference type="Pfam" id="PF00270">
    <property type="entry name" value="DEAD"/>
    <property type="match status" value="1"/>
</dbReference>
<keyword evidence="7" id="KW-0378">Hydrolase</keyword>
<dbReference type="PANTHER" id="PTHR13710">
    <property type="entry name" value="DNA HELICASE RECQ FAMILY MEMBER"/>
    <property type="match status" value="1"/>
</dbReference>
<evidence type="ECO:0000256" key="17">
    <source>
        <dbReference type="SAM" id="MobiDB-lite"/>
    </source>
</evidence>
<dbReference type="Pfam" id="PF00570">
    <property type="entry name" value="HRDC"/>
    <property type="match status" value="1"/>
</dbReference>
<dbReference type="SUPFAM" id="SSF52540">
    <property type="entry name" value="P-loop containing nucleoside triphosphate hydrolases"/>
    <property type="match status" value="1"/>
</dbReference>
<dbReference type="PROSITE" id="PS51194">
    <property type="entry name" value="HELICASE_CTER"/>
    <property type="match status" value="1"/>
</dbReference>
<protein>
    <recommendedName>
        <fullName evidence="16">DNA helicase RecQ</fullName>
        <ecNumber evidence="16">5.6.2.4</ecNumber>
    </recommendedName>
</protein>
<evidence type="ECO:0000256" key="15">
    <source>
        <dbReference type="ARBA" id="ARBA00034617"/>
    </source>
</evidence>
<proteinExistence type="inferred from homology"/>
<keyword evidence="8 21" id="KW-0347">Helicase</keyword>
<dbReference type="InterPro" id="IPR018982">
    <property type="entry name" value="RQC_domain"/>
</dbReference>
<dbReference type="SMART" id="SM00487">
    <property type="entry name" value="DEXDc"/>
    <property type="match status" value="1"/>
</dbReference>
<comment type="cofactor">
    <cofactor evidence="1">
        <name>Mg(2+)</name>
        <dbReference type="ChEBI" id="CHEBI:18420"/>
    </cofactor>
</comment>
<dbReference type="Pfam" id="PF16124">
    <property type="entry name" value="RecQ_Zn_bind"/>
    <property type="match status" value="1"/>
</dbReference>
<dbReference type="InterPro" id="IPR029491">
    <property type="entry name" value="Helicase_HTH"/>
</dbReference>
<dbReference type="Pfam" id="PF09382">
    <property type="entry name" value="RQC"/>
    <property type="match status" value="1"/>
</dbReference>
<evidence type="ECO:0000259" key="20">
    <source>
        <dbReference type="PROSITE" id="PS51194"/>
    </source>
</evidence>
<dbReference type="InterPro" id="IPR014001">
    <property type="entry name" value="Helicase_ATP-bd"/>
</dbReference>
<dbReference type="Gene3D" id="1.10.150.80">
    <property type="entry name" value="HRDC domain"/>
    <property type="match status" value="1"/>
</dbReference>
<organism evidence="21 22">
    <name type="scientific">Ohtaekwangia kribbensis</name>
    <dbReference type="NCBI Taxonomy" id="688913"/>
    <lineage>
        <taxon>Bacteria</taxon>
        <taxon>Pseudomonadati</taxon>
        <taxon>Bacteroidota</taxon>
        <taxon>Cytophagia</taxon>
        <taxon>Cytophagales</taxon>
        <taxon>Fulvivirgaceae</taxon>
        <taxon>Ohtaekwangia</taxon>
    </lineage>
</organism>
<dbReference type="PROSITE" id="PS50967">
    <property type="entry name" value="HRDC"/>
    <property type="match status" value="1"/>
</dbReference>
<keyword evidence="12" id="KW-0233">DNA recombination</keyword>
<dbReference type="Gene3D" id="3.40.50.300">
    <property type="entry name" value="P-loop containing nucleotide triphosphate hydrolases"/>
    <property type="match status" value="2"/>
</dbReference>
<evidence type="ECO:0000256" key="3">
    <source>
        <dbReference type="ARBA" id="ARBA00005446"/>
    </source>
</evidence>
<dbReference type="CDD" id="cd18794">
    <property type="entry name" value="SF2_C_RecQ"/>
    <property type="match status" value="1"/>
</dbReference>
<dbReference type="EMBL" id="JBHTKA010000001">
    <property type="protein sequence ID" value="MFD0998196.1"/>
    <property type="molecule type" value="Genomic_DNA"/>
</dbReference>
<feature type="domain" description="Helicase ATP-binding" evidence="19">
    <location>
        <begin position="24"/>
        <end position="209"/>
    </location>
</feature>
<evidence type="ECO:0000256" key="12">
    <source>
        <dbReference type="ARBA" id="ARBA00023172"/>
    </source>
</evidence>
<evidence type="ECO:0000256" key="6">
    <source>
        <dbReference type="ARBA" id="ARBA00022763"/>
    </source>
</evidence>
<evidence type="ECO:0000256" key="13">
    <source>
        <dbReference type="ARBA" id="ARBA00023204"/>
    </source>
</evidence>
<dbReference type="InterPro" id="IPR011545">
    <property type="entry name" value="DEAD/DEAH_box_helicase_dom"/>
</dbReference>
<feature type="domain" description="Helicase C-terminal" evidence="20">
    <location>
        <begin position="230"/>
        <end position="381"/>
    </location>
</feature>
<dbReference type="InterPro" id="IPR002121">
    <property type="entry name" value="HRDC_dom"/>
</dbReference>
<dbReference type="Gene3D" id="1.10.10.10">
    <property type="entry name" value="Winged helix-like DNA-binding domain superfamily/Winged helix DNA-binding domain"/>
    <property type="match status" value="1"/>
</dbReference>
<dbReference type="Proteomes" id="UP001597112">
    <property type="component" value="Unassembled WGS sequence"/>
</dbReference>
<evidence type="ECO:0000313" key="21">
    <source>
        <dbReference type="EMBL" id="MFD0998196.1"/>
    </source>
</evidence>
<dbReference type="InterPro" id="IPR001650">
    <property type="entry name" value="Helicase_C-like"/>
</dbReference>
<dbReference type="InterPro" id="IPR006293">
    <property type="entry name" value="DNA_helicase_ATP-dep_RecQ_bac"/>
</dbReference>
<dbReference type="InterPro" id="IPR027417">
    <property type="entry name" value="P-loop_NTPase"/>
</dbReference>
<evidence type="ECO:0000256" key="4">
    <source>
        <dbReference type="ARBA" id="ARBA00022723"/>
    </source>
</evidence>
<dbReference type="InterPro" id="IPR036388">
    <property type="entry name" value="WH-like_DNA-bd_sf"/>
</dbReference>
<comment type="similarity">
    <text evidence="3">Belongs to the helicase family. RecQ subfamily.</text>
</comment>
<dbReference type="Pfam" id="PF14493">
    <property type="entry name" value="HTH_40"/>
    <property type="match status" value="1"/>
</dbReference>
<name>A0ABW3JXC1_9BACT</name>
<reference evidence="22" key="1">
    <citation type="journal article" date="2019" name="Int. J. Syst. Evol. Microbiol.">
        <title>The Global Catalogue of Microorganisms (GCM) 10K type strain sequencing project: providing services to taxonomists for standard genome sequencing and annotation.</title>
        <authorList>
            <consortium name="The Broad Institute Genomics Platform"/>
            <consortium name="The Broad Institute Genome Sequencing Center for Infectious Disease"/>
            <person name="Wu L."/>
            <person name="Ma J."/>
        </authorList>
    </citation>
    <scope>NUCLEOTIDE SEQUENCE [LARGE SCALE GENOMIC DNA]</scope>
    <source>
        <strain evidence="22">CCUG 58938</strain>
    </source>
</reference>
<evidence type="ECO:0000256" key="11">
    <source>
        <dbReference type="ARBA" id="ARBA00023125"/>
    </source>
</evidence>
<dbReference type="InterPro" id="IPR036390">
    <property type="entry name" value="WH_DNA-bd_sf"/>
</dbReference>
<evidence type="ECO:0000256" key="2">
    <source>
        <dbReference type="ARBA" id="ARBA00001947"/>
    </source>
</evidence>
<gene>
    <name evidence="21" type="primary">recQ</name>
    <name evidence="21" type="ORF">ACFQ21_02720</name>
</gene>
<keyword evidence="22" id="KW-1185">Reference proteome</keyword>
<feature type="domain" description="HRDC" evidence="18">
    <location>
        <begin position="532"/>
        <end position="612"/>
    </location>
</feature>
<keyword evidence="13" id="KW-0234">DNA repair</keyword>
<dbReference type="NCBIfam" id="TIGR01389">
    <property type="entry name" value="recQ"/>
    <property type="match status" value="1"/>
</dbReference>
<keyword evidence="14" id="KW-0413">Isomerase</keyword>
<evidence type="ECO:0000256" key="16">
    <source>
        <dbReference type="NCBIfam" id="TIGR01389"/>
    </source>
</evidence>
<comment type="cofactor">
    <cofactor evidence="2">
        <name>Zn(2+)</name>
        <dbReference type="ChEBI" id="CHEBI:29105"/>
    </cofactor>
</comment>
<evidence type="ECO:0000256" key="10">
    <source>
        <dbReference type="ARBA" id="ARBA00022840"/>
    </source>
</evidence>
<dbReference type="Pfam" id="PF00271">
    <property type="entry name" value="Helicase_C"/>
    <property type="match status" value="1"/>
</dbReference>
<dbReference type="InterPro" id="IPR032284">
    <property type="entry name" value="RecQ_Zn-bd"/>
</dbReference>
<dbReference type="PANTHER" id="PTHR13710:SF105">
    <property type="entry name" value="ATP-DEPENDENT DNA HELICASE Q1"/>
    <property type="match status" value="1"/>
</dbReference>
<evidence type="ECO:0000256" key="7">
    <source>
        <dbReference type="ARBA" id="ARBA00022801"/>
    </source>
</evidence>
<dbReference type="PROSITE" id="PS51192">
    <property type="entry name" value="HELICASE_ATP_BIND_1"/>
    <property type="match status" value="1"/>
</dbReference>
<feature type="region of interest" description="Disordered" evidence="17">
    <location>
        <begin position="614"/>
        <end position="635"/>
    </location>
</feature>
<evidence type="ECO:0000256" key="1">
    <source>
        <dbReference type="ARBA" id="ARBA00001946"/>
    </source>
</evidence>
<keyword evidence="9" id="KW-0862">Zinc</keyword>
<dbReference type="RefSeq" id="WP_377574485.1">
    <property type="nucleotide sequence ID" value="NZ_JBHTKA010000001.1"/>
</dbReference>
<dbReference type="SUPFAM" id="SSF46785">
    <property type="entry name" value="Winged helix' DNA-binding domain"/>
    <property type="match status" value="1"/>
</dbReference>
<dbReference type="InterPro" id="IPR004589">
    <property type="entry name" value="DNA_helicase_ATP-dep_RecQ"/>
</dbReference>
<comment type="caution">
    <text evidence="21">The sequence shown here is derived from an EMBL/GenBank/DDBJ whole genome shotgun (WGS) entry which is preliminary data.</text>
</comment>
<keyword evidence="5" id="KW-0547">Nucleotide-binding</keyword>
<evidence type="ECO:0000256" key="8">
    <source>
        <dbReference type="ARBA" id="ARBA00022806"/>
    </source>
</evidence>
<dbReference type="GO" id="GO:0004386">
    <property type="term" value="F:helicase activity"/>
    <property type="evidence" value="ECO:0007669"/>
    <property type="project" value="UniProtKB-KW"/>
</dbReference>
<dbReference type="InterPro" id="IPR044876">
    <property type="entry name" value="HRDC_dom_sf"/>
</dbReference>
<evidence type="ECO:0000256" key="9">
    <source>
        <dbReference type="ARBA" id="ARBA00022833"/>
    </source>
</evidence>
<evidence type="ECO:0000256" key="5">
    <source>
        <dbReference type="ARBA" id="ARBA00022741"/>
    </source>
</evidence>
<keyword evidence="11" id="KW-0238">DNA-binding</keyword>
<dbReference type="SMART" id="SM00341">
    <property type="entry name" value="HRDC"/>
    <property type="match status" value="1"/>
</dbReference>
<evidence type="ECO:0000259" key="19">
    <source>
        <dbReference type="PROSITE" id="PS51192"/>
    </source>
</evidence>
<dbReference type="SMART" id="SM00956">
    <property type="entry name" value="RQC"/>
    <property type="match status" value="1"/>
</dbReference>
<keyword evidence="4" id="KW-0479">Metal-binding</keyword>
<evidence type="ECO:0000259" key="18">
    <source>
        <dbReference type="PROSITE" id="PS50967"/>
    </source>
</evidence>
<keyword evidence="6" id="KW-0227">DNA damage</keyword>
<keyword evidence="10" id="KW-0067">ATP-binding</keyword>
<dbReference type="EC" id="5.6.2.4" evidence="16"/>
<evidence type="ECO:0000256" key="14">
    <source>
        <dbReference type="ARBA" id="ARBA00023235"/>
    </source>
</evidence>
<dbReference type="CDD" id="cd17920">
    <property type="entry name" value="DEXHc_RecQ"/>
    <property type="match status" value="1"/>
</dbReference>
<dbReference type="SMART" id="SM00490">
    <property type="entry name" value="HELICc"/>
    <property type="match status" value="1"/>
</dbReference>
<evidence type="ECO:0000313" key="22">
    <source>
        <dbReference type="Proteomes" id="UP001597112"/>
    </source>
</evidence>
<feature type="compositionally biased region" description="Basic residues" evidence="17">
    <location>
        <begin position="614"/>
        <end position="625"/>
    </location>
</feature>
<dbReference type="SUPFAM" id="SSF47819">
    <property type="entry name" value="HRDC-like"/>
    <property type="match status" value="1"/>
</dbReference>
<sequence length="729" mass="82178">MSPLQVLQTHFGYSSFRLEQENIIQSVLQKKDTFVLMPTGGGKSLCYQVPALMLDGLTIVISPLIALMKDQVDALRLNGIQAAYLNSTQSSFEQEAILDKARSKELKLLYLAPEKLLRQEETAALPKNQSAKFTPTPFFNTILSLHVCLIAIDEAHCISHWGHDFRPEYLMLAHLKRALPAVPVIALTATADNLTRRDIVDKLALKEPAIFISSFNRANIRYTVEPKAGATDKLYDFLTKRKNESGIIYCLSRASTETLASNLKANGFDALPYHAGLEREQRARHQEMFLRDEVKIMVATIAFGMGIDKSNVRYVVHMDLPKNIESYYQETGRAGRDGLDSEALMFYSYGDVTKLKYFAEVEGNQEQTNIAFRKLDQMAMYGDLSSCRRKYLLNYFDEPADDYCGNCDSCLAQVERVDGTIAAQKVLSAVSRLQERFGAGYIIDFLRGSNSSKIPDDHRQLKTFGIGSDVSKEEWNRIIRDITAQGYLAKSEGTYPVLKLTTKSIAVLKGMERVMITQSRAIVEKQEASETIEYDTELFDKLRALRRQLAEDENVPAYIVLSDATLQELAAYMPHSIDDVRNINGFGQMKVEKYGHTFMQAVINHCQANGLASRMHRKAPKRIRKDKPERDNDTKQQSLTLFQQGNPVEKIAVLRGLSPGTIETHLAFYVQRGQLPIDKVIDPEKLQTIRQTIERVGGMALSPIKEALGEDYSYGEIKLVLASMNRMEV</sequence>
<accession>A0ABW3JXC1</accession>